<accession>A0A1D6ELE4</accession>
<dbReference type="PANTHER" id="PTHR24068">
    <property type="entry name" value="UBIQUITIN-CONJUGATING ENZYME E2"/>
    <property type="match status" value="1"/>
</dbReference>
<feature type="domain" description="UBC core" evidence="1">
    <location>
        <begin position="131"/>
        <end position="221"/>
    </location>
</feature>
<evidence type="ECO:0000313" key="2">
    <source>
        <dbReference type="EMBL" id="ONM20710.1"/>
    </source>
</evidence>
<organism evidence="2">
    <name type="scientific">Zea mays</name>
    <name type="common">Maize</name>
    <dbReference type="NCBI Taxonomy" id="4577"/>
    <lineage>
        <taxon>Eukaryota</taxon>
        <taxon>Viridiplantae</taxon>
        <taxon>Streptophyta</taxon>
        <taxon>Embryophyta</taxon>
        <taxon>Tracheophyta</taxon>
        <taxon>Spermatophyta</taxon>
        <taxon>Magnoliopsida</taxon>
        <taxon>Liliopsida</taxon>
        <taxon>Poales</taxon>
        <taxon>Poaceae</taxon>
        <taxon>PACMAD clade</taxon>
        <taxon>Panicoideae</taxon>
        <taxon>Andropogonodae</taxon>
        <taxon>Andropogoneae</taxon>
        <taxon>Tripsacinae</taxon>
        <taxon>Zea</taxon>
    </lineage>
</organism>
<dbReference type="AlphaFoldDB" id="A0A1D6ELE4"/>
<dbReference type="InParanoid" id="A0A1D6ELE4"/>
<dbReference type="STRING" id="4577.A0A1D6ELE4"/>
<dbReference type="PROSITE" id="PS50127">
    <property type="entry name" value="UBC_2"/>
    <property type="match status" value="1"/>
</dbReference>
<dbReference type="SUPFAM" id="SSF54495">
    <property type="entry name" value="UBC-like"/>
    <property type="match status" value="1"/>
</dbReference>
<sequence length="221" mass="24493">MAPSLLGVTFPPSHFLFFIQGFTKSLAMTVLSEIGDKTFFPAAAAATLRSQRSPQHPRSWKVSRGLPFFQRVSCSVDRDWKTIEACVGSKTVIQIRTHALKYFLKVQKNGATNNCSGSTESPSGTWPTSEAVEQEIMVPSLRGREWLFTPIGLTKSSVGENMFHWQATIMGPSDTPFAGGVFLVNIHFPPDYPFKPPKVSFHTKVFDLNINDNNNICLGHS</sequence>
<proteinExistence type="predicted"/>
<evidence type="ECO:0000259" key="1">
    <source>
        <dbReference type="PROSITE" id="PS50127"/>
    </source>
</evidence>
<dbReference type="SMR" id="A0A1D6ELE4"/>
<dbReference type="EMBL" id="CM007648">
    <property type="protein sequence ID" value="ONM20710.1"/>
    <property type="molecule type" value="Genomic_DNA"/>
</dbReference>
<dbReference type="Gene3D" id="1.10.10.60">
    <property type="entry name" value="Homeodomain-like"/>
    <property type="match status" value="1"/>
</dbReference>
<gene>
    <name evidence="2" type="ORF">ZEAMMB73_Zm00001d005261</name>
</gene>
<dbReference type="Pfam" id="PF00179">
    <property type="entry name" value="UQ_con"/>
    <property type="match status" value="1"/>
</dbReference>
<dbReference type="InterPro" id="IPR016135">
    <property type="entry name" value="UBQ-conjugating_enzyme/RWD"/>
</dbReference>
<name>A0A1D6ELE4_MAIZE</name>
<reference evidence="2" key="1">
    <citation type="submission" date="2015-12" db="EMBL/GenBank/DDBJ databases">
        <title>Update maize B73 reference genome by single molecule sequencing technologies.</title>
        <authorList>
            <consortium name="Maize Genome Sequencing Project"/>
            <person name="Ware D."/>
        </authorList>
    </citation>
    <scope>NUCLEOTIDE SEQUENCE [LARGE SCALE GENOMIC DNA]</scope>
    <source>
        <tissue evidence="2">Seedling</tissue>
    </source>
</reference>
<dbReference type="Gene3D" id="3.10.110.10">
    <property type="entry name" value="Ubiquitin Conjugating Enzyme"/>
    <property type="match status" value="1"/>
</dbReference>
<dbReference type="InterPro" id="IPR000608">
    <property type="entry name" value="UBC"/>
</dbReference>
<protein>
    <recommendedName>
        <fullName evidence="1">UBC core domain-containing protein</fullName>
    </recommendedName>
</protein>